<evidence type="ECO:0000256" key="6">
    <source>
        <dbReference type="SAM" id="MobiDB-lite"/>
    </source>
</evidence>
<evidence type="ECO:0000259" key="8">
    <source>
        <dbReference type="PROSITE" id="PS50827"/>
    </source>
</evidence>
<feature type="DNA-binding region" description="Homeobox" evidence="4">
    <location>
        <begin position="41"/>
        <end position="100"/>
    </location>
</feature>
<evidence type="ECO:0000313" key="10">
    <source>
        <dbReference type="EMBL" id="AQK92110.1"/>
    </source>
</evidence>
<keyword evidence="3 4" id="KW-0539">Nucleus</keyword>
<dbReference type="InterPro" id="IPR018501">
    <property type="entry name" value="DDT_dom"/>
</dbReference>
<dbReference type="PROSITE" id="PS51913">
    <property type="entry name" value="HTH_HARE"/>
    <property type="match status" value="1"/>
</dbReference>
<feature type="compositionally biased region" description="Basic residues" evidence="6">
    <location>
        <begin position="1667"/>
        <end position="1690"/>
    </location>
</feature>
<dbReference type="CDD" id="cd00086">
    <property type="entry name" value="homeodomain"/>
    <property type="match status" value="1"/>
</dbReference>
<evidence type="ECO:0000259" key="7">
    <source>
        <dbReference type="PROSITE" id="PS50071"/>
    </source>
</evidence>
<dbReference type="IntAct" id="A0A1D6FK08">
    <property type="interactions" value="1"/>
</dbReference>
<protein>
    <submittedName>
        <fullName evidence="10">Putative homeodomain-like transcription factor superfamily protein</fullName>
    </submittedName>
</protein>
<feature type="region of interest" description="Disordered" evidence="6">
    <location>
        <begin position="337"/>
        <end position="359"/>
    </location>
</feature>
<feature type="domain" description="HTH HARE-type" evidence="9">
    <location>
        <begin position="784"/>
        <end position="853"/>
    </location>
</feature>
<feature type="compositionally biased region" description="Acidic residues" evidence="6">
    <location>
        <begin position="1790"/>
        <end position="1865"/>
    </location>
</feature>
<comment type="subcellular location">
    <subcellularLocation>
        <location evidence="1 4 5">Nucleus</location>
    </subcellularLocation>
</comment>
<organism evidence="10">
    <name type="scientific">Zea mays</name>
    <name type="common">Maize</name>
    <dbReference type="NCBI Taxonomy" id="4577"/>
    <lineage>
        <taxon>Eukaryota</taxon>
        <taxon>Viridiplantae</taxon>
        <taxon>Streptophyta</taxon>
        <taxon>Embryophyta</taxon>
        <taxon>Tracheophyta</taxon>
        <taxon>Spermatophyta</taxon>
        <taxon>Magnoliopsida</taxon>
        <taxon>Liliopsida</taxon>
        <taxon>Poales</taxon>
        <taxon>Poaceae</taxon>
        <taxon>PACMAD clade</taxon>
        <taxon>Panicoideae</taxon>
        <taxon>Andropogonodae</taxon>
        <taxon>Andropogoneae</taxon>
        <taxon>Tripsacinae</taxon>
        <taxon>Zea</taxon>
    </lineage>
</organism>
<feature type="compositionally biased region" description="Polar residues" evidence="6">
    <location>
        <begin position="1610"/>
        <end position="1619"/>
    </location>
</feature>
<evidence type="ECO:0000256" key="5">
    <source>
        <dbReference type="RuleBase" id="RU000682"/>
    </source>
</evidence>
<dbReference type="PROSITE" id="PS50827">
    <property type="entry name" value="DDT"/>
    <property type="match status" value="1"/>
</dbReference>
<dbReference type="Gene3D" id="1.10.10.60">
    <property type="entry name" value="Homeodomain-like"/>
    <property type="match status" value="1"/>
</dbReference>
<dbReference type="InterPro" id="IPR028942">
    <property type="entry name" value="WHIM1_dom"/>
</dbReference>
<dbReference type="SMR" id="A0A1D6FK08"/>
<dbReference type="PANTHER" id="PTHR36968">
    <property type="entry name" value="HOMEOBOX-DDT DOMAIN PROTEIN RLT2"/>
    <property type="match status" value="1"/>
</dbReference>
<dbReference type="PANTHER" id="PTHR36968:SF5">
    <property type="entry name" value="HOMEOBOX-DDT DOMAIN PROTEIN RLT2"/>
    <property type="match status" value="1"/>
</dbReference>
<dbReference type="InterPro" id="IPR007759">
    <property type="entry name" value="Asxl_HARE-HTH"/>
</dbReference>
<dbReference type="SMART" id="SM00571">
    <property type="entry name" value="DDT"/>
    <property type="match status" value="1"/>
</dbReference>
<dbReference type="GO" id="GO:0005634">
    <property type="term" value="C:nucleus"/>
    <property type="evidence" value="ECO:0007669"/>
    <property type="project" value="UniProtKB-SubCell"/>
</dbReference>
<evidence type="ECO:0000256" key="1">
    <source>
        <dbReference type="ARBA" id="ARBA00004123"/>
    </source>
</evidence>
<dbReference type="ExpressionAtlas" id="A0A1D6FK08">
    <property type="expression patterns" value="baseline and differential"/>
</dbReference>
<keyword evidence="4 5" id="KW-0238">DNA-binding</keyword>
<gene>
    <name evidence="10" type="ORF">ZEAMMB73_Zm00001d009562</name>
</gene>
<feature type="region of interest" description="Disordered" evidence="6">
    <location>
        <begin position="1604"/>
        <end position="1704"/>
    </location>
</feature>
<feature type="region of interest" description="Disordered" evidence="6">
    <location>
        <begin position="882"/>
        <end position="917"/>
    </location>
</feature>
<feature type="region of interest" description="Disordered" evidence="6">
    <location>
        <begin position="1737"/>
        <end position="1877"/>
    </location>
</feature>
<sequence>MESSDDGGSGPAAGSPGPPSAPAAVGGASSAPGASGSGGKPPVKRVMKTPYQLEVLERTYAEDSYPNETKRAELSVQLNLTDRQLQMWFCHRRLKDRKPPAKRQLRDEEVSVPVIGPPPPVLPPPLPPSEMMVGTVGTYGEQLLPYSRRGSGRLSAAPRLSVPEIGRRYYEPPQVMLPHMAPVHLMQAEHRVIDSVEALIGEPLRDDGPVLGIEFDPLPPGAFGAPIVPEQPRQPFRSYETKMFSGPKTMKASAILPTTDPLLQNTGKRKSFIGSSHLGSQAVHEYQFLPEQPSDTYERASQSHFYDSSAEASNLRVAPLSTGSRFLHGVEQAPSYTFHSQSSGSSHLTQRGSGRSPIASALTDHEGALSNINASTTPIHGQLGIPQVAGFESPLASPERLGYHDEDTYHMDRKRKHNEEAKIAREVEAHEKRIRKELEKQDLLNRKREEQMRREMERHDRERRKEEERLMRERQREEEKFQREQRREHKRMEKFMQKQSIRAEKLRQREELRREKEAARQKAANERATARRIARESMELMEDERLELLELASRSKGLPSMVSLDSDTLQQLDSFRGMLGKFPPETVRLKVPFSIKPWAASEDIIGNLLMAWKFFVTFGDVLGLPSFTLDEFVQALHDYDSRLLGELHVSLLKSVIKDIEDVARTPSVALGVNQSSSANPGGGHPQIVEGAYAWGINILNWQRHLNFLTWPEILRQFGLCAGFGPQLKKSDAEIVHHRDDNEGRNGVDVISILRNGSAAVKAAALMKERGYTNRRRSRHRLTPGTVKFAAFHVLSLEGSKGLTILEVAEKIQKSGLRDLTTSKTPEASISAALSRDTKLFERTAPSTYCVKTPYRKDPDDSEAVLAAAREKIRAFQNALPECEEVEKDVDEAERDDDSECDDADDDADGDDVNIEDKDAKSPLVGAQYGAQITVVGDIKKESNIVMNTSVPPSIQIKSSASVPFHTLDSKASSSTDPEVGDDAKDIEIDESNQGESWVQGLAEGDYCDLSVDERLNALVALIAVANEGNSIRAILEERLEAASALKKQLWAEAQLDKRRIRDDFTSKMQYDSYVSMKVDTDQENNAAEITLTPVHDPIKNNNGNANLMNNGLLVDKQNQLTTGDVYHQRNGASRESSTNAESLSVQQYASSEKTRSQLKSFIGHKAEQLYVYRSLPLGQDRRRNRYWQFSASSSSYDPGSGRIFFESRDGYWRVIDTSEAFEALVASLDTRGIRESHLHSILQSIEPTFKEAVERKRCANLEHPTGRTSENGSNESPNCNNEFGSPCSTLSGVASDNLMAHSDIFKIEVGRNEAEKNSISKRASVFLKWIWRECYSHQSTYAMRYGKKRCPELIHSCDYCYQIYLAEERHCSCHKTFKHIHNFLEHSSQCEEKQRTDPNWKMQTVDLSVPVGLRLLRLLLATIEALVPAEALLPFWTDGYRKSWGAKLYSASSAEEVLQVALHAFCSFVYCIIPVADLCINFVCVSKSYHVIYLQMLSVLESAIKRDYLSSNFETTTELLNSSTQDFATQNSAGGSGSATALPWVPDTTAAVALRLLDLDASISYTLHPKLGSNKEQESGDFMKLPPRYPSMNKGKQEIEQFRPIGFDQQDGTLLPNSNGRRGRGRGGRGGSRGGRSRGHGGRVPRGIGSSSRIQFRDDNSMLYGRAPRKNARGGRGRGRGRGRGLRTVRPRQPSELSARSIPKANLLGSFSMLSKTNHTGTTHSPESSGAEEWAFERREYVKDDENNLVSQSDESEENVEPMNEEYGEHISGYPRDNSDSRPVQMMGDGSDDNDEDAEGDEGEEDGEDYEAEDPGDEDDDVEMDGDDDVEVDEDDDIEMDGDDDIEDDDDDDGGDGAANGDEDGGGTSSYSSEYSE</sequence>
<evidence type="ECO:0000259" key="9">
    <source>
        <dbReference type="PROSITE" id="PS51913"/>
    </source>
</evidence>
<reference evidence="10" key="1">
    <citation type="submission" date="2015-12" db="EMBL/GenBank/DDBJ databases">
        <title>Update maize B73 reference genome by single molecule sequencing technologies.</title>
        <authorList>
            <consortium name="Maize Genome Sequencing Project"/>
            <person name="Ware D."/>
        </authorList>
    </citation>
    <scope>NUCLEOTIDE SEQUENCE</scope>
    <source>
        <tissue evidence="10">Seedling</tissue>
    </source>
</reference>
<feature type="compositionally biased region" description="Acidic residues" evidence="6">
    <location>
        <begin position="882"/>
        <end position="913"/>
    </location>
</feature>
<dbReference type="FunCoup" id="A0A1D6FK08">
    <property type="interactions" value="2384"/>
</dbReference>
<dbReference type="Pfam" id="PF15612">
    <property type="entry name" value="WHIM1"/>
    <property type="match status" value="1"/>
</dbReference>
<name>A0A1D6FK08_MAIZE</name>
<evidence type="ECO:0000256" key="2">
    <source>
        <dbReference type="ARBA" id="ARBA00023163"/>
    </source>
</evidence>
<proteinExistence type="predicted"/>
<evidence type="ECO:0000256" key="3">
    <source>
        <dbReference type="ARBA" id="ARBA00023242"/>
    </source>
</evidence>
<feature type="region of interest" description="Disordered" evidence="6">
    <location>
        <begin position="1130"/>
        <end position="1149"/>
    </location>
</feature>
<dbReference type="InterPro" id="IPR044977">
    <property type="entry name" value="RLT1-3"/>
</dbReference>
<keyword evidence="2" id="KW-0804">Transcription</keyword>
<dbReference type="Pfam" id="PF15613">
    <property type="entry name" value="WSD"/>
    <property type="match status" value="1"/>
</dbReference>
<feature type="domain" description="DDT" evidence="8">
    <location>
        <begin position="602"/>
        <end position="661"/>
    </location>
</feature>
<feature type="region of interest" description="Disordered" evidence="6">
    <location>
        <begin position="449"/>
        <end position="509"/>
    </location>
</feature>
<dbReference type="STRING" id="4577.A0A1D6FK08"/>
<keyword evidence="4 5" id="KW-0371">Homeobox</keyword>
<feature type="compositionally biased region" description="Acidic residues" evidence="6">
    <location>
        <begin position="1754"/>
        <end position="1766"/>
    </location>
</feature>
<evidence type="ECO:0000256" key="4">
    <source>
        <dbReference type="PROSITE-ProRule" id="PRU00108"/>
    </source>
</evidence>
<dbReference type="Pfam" id="PF05066">
    <property type="entry name" value="HARE-HTH"/>
    <property type="match status" value="1"/>
</dbReference>
<dbReference type="InterPro" id="IPR009057">
    <property type="entry name" value="Homeodomain-like_sf"/>
</dbReference>
<feature type="compositionally biased region" description="Basic and acidic residues" evidence="6">
    <location>
        <begin position="1737"/>
        <end position="1746"/>
    </location>
</feature>
<dbReference type="EMBL" id="CM000784">
    <property type="protein sequence ID" value="AQK92110.1"/>
    <property type="molecule type" value="Genomic_DNA"/>
</dbReference>
<dbReference type="Pfam" id="PF00046">
    <property type="entry name" value="Homeodomain"/>
    <property type="match status" value="1"/>
</dbReference>
<dbReference type="InterPro" id="IPR028941">
    <property type="entry name" value="WHIM2_dom"/>
</dbReference>
<feature type="compositionally biased region" description="Polar residues" evidence="6">
    <location>
        <begin position="337"/>
        <end position="353"/>
    </location>
</feature>
<dbReference type="GO" id="GO:0003677">
    <property type="term" value="F:DNA binding"/>
    <property type="evidence" value="ECO:0007669"/>
    <property type="project" value="UniProtKB-UniRule"/>
</dbReference>
<dbReference type="Pfam" id="PF02791">
    <property type="entry name" value="DDT"/>
    <property type="match status" value="1"/>
</dbReference>
<dbReference type="PROSITE" id="PS50071">
    <property type="entry name" value="HOMEOBOX_2"/>
    <property type="match status" value="1"/>
</dbReference>
<feature type="domain" description="Homeobox" evidence="7">
    <location>
        <begin position="39"/>
        <end position="99"/>
    </location>
</feature>
<dbReference type="SUPFAM" id="SSF46689">
    <property type="entry name" value="Homeodomain-like"/>
    <property type="match status" value="1"/>
</dbReference>
<accession>A0A1D6FK08</accession>
<dbReference type="InParanoid" id="A0A1D6FK08"/>
<feature type="region of interest" description="Disordered" evidence="6">
    <location>
        <begin position="1"/>
        <end position="46"/>
    </location>
</feature>
<dbReference type="InterPro" id="IPR001356">
    <property type="entry name" value="HD"/>
</dbReference>
<dbReference type="GO" id="GO:0006357">
    <property type="term" value="P:regulation of transcription by RNA polymerase II"/>
    <property type="evidence" value="ECO:0007669"/>
    <property type="project" value="InterPro"/>
</dbReference>
<feature type="compositionally biased region" description="Low complexity" evidence="6">
    <location>
        <begin position="22"/>
        <end position="34"/>
    </location>
</feature>
<dbReference type="SMART" id="SM00389">
    <property type="entry name" value="HOX"/>
    <property type="match status" value="1"/>
</dbReference>